<reference evidence="2 3" key="1">
    <citation type="submission" date="2023-11" db="EMBL/GenBank/DDBJ databases">
        <authorList>
            <person name="Xu M."/>
            <person name="Jiang T."/>
        </authorList>
    </citation>
    <scope>NUCLEOTIDE SEQUENCE [LARGE SCALE GENOMIC DNA]</scope>
    <source>
        <strain evidence="2 3">SD</strain>
    </source>
</reference>
<protein>
    <submittedName>
        <fullName evidence="2">Uncharacterized protein</fullName>
    </submittedName>
</protein>
<dbReference type="EMBL" id="JAXAVX010000006">
    <property type="protein sequence ID" value="MDX8152502.1"/>
    <property type="molecule type" value="Genomic_DNA"/>
</dbReference>
<keyword evidence="3" id="KW-1185">Reference proteome</keyword>
<gene>
    <name evidence="2" type="ORF">SK069_12925</name>
</gene>
<keyword evidence="1" id="KW-0732">Signal</keyword>
<evidence type="ECO:0000313" key="2">
    <source>
        <dbReference type="EMBL" id="MDX8152502.1"/>
    </source>
</evidence>
<evidence type="ECO:0000313" key="3">
    <source>
        <dbReference type="Proteomes" id="UP001277761"/>
    </source>
</evidence>
<evidence type="ECO:0000256" key="1">
    <source>
        <dbReference type="SAM" id="SignalP"/>
    </source>
</evidence>
<comment type="caution">
    <text evidence="2">The sequence shown here is derived from an EMBL/GenBank/DDBJ whole genome shotgun (WGS) entry which is preliminary data.</text>
</comment>
<dbReference type="Proteomes" id="UP001277761">
    <property type="component" value="Unassembled WGS sequence"/>
</dbReference>
<sequence>MRAPTSRVAALVVAALLLALLPTSGGVALAAPASGALDARPNADGTTSLTWTLRGTSDEINVLPHLRCPVDPTADGPFAGARVPCLWIVDHEAAYAPGPDGCAAVDGRLASWRCDMRRFRDVTIDAAEAGESSLIMLNTLAGGGSGVCAWIPLAIRLGGGSGEVRAADGCPQVITCAPAYAGTITRDRFDRVTGCRAVRGATAGSASPGTDGAACAAGTAERTSRSPLERVAVALRGRRGMRIAIRLRRAALLHVDIEARGARGWRRVRRIDRCGRAGANVVRVGDATGGRRGARNYRVVVRSPASAYPLRSSWTTLPRS</sequence>
<proteinExistence type="predicted"/>
<accession>A0ABU4VKY6</accession>
<feature type="chain" id="PRO_5045572312" evidence="1">
    <location>
        <begin position="31"/>
        <end position="320"/>
    </location>
</feature>
<dbReference type="RefSeq" id="WP_319954658.1">
    <property type="nucleotide sequence ID" value="NZ_JAXAVX010000006.1"/>
</dbReference>
<feature type="signal peptide" evidence="1">
    <location>
        <begin position="1"/>
        <end position="30"/>
    </location>
</feature>
<name>A0ABU4VKY6_9ACTN</name>
<organism evidence="2 3">
    <name type="scientific">Patulibacter brassicae</name>
    <dbReference type="NCBI Taxonomy" id="1705717"/>
    <lineage>
        <taxon>Bacteria</taxon>
        <taxon>Bacillati</taxon>
        <taxon>Actinomycetota</taxon>
        <taxon>Thermoleophilia</taxon>
        <taxon>Solirubrobacterales</taxon>
        <taxon>Patulibacteraceae</taxon>
        <taxon>Patulibacter</taxon>
    </lineage>
</organism>